<protein>
    <submittedName>
        <fullName evidence="2">Bacterial Ig-like domain protein</fullName>
    </submittedName>
</protein>
<gene>
    <name evidence="2" type="ORF">MBORA_07480</name>
</gene>
<dbReference type="RefSeq" id="WP_063720245.1">
    <property type="nucleotide sequence ID" value="NZ_LWMU01000053.1"/>
</dbReference>
<dbReference type="AlphaFoldDB" id="A0A166CD94"/>
<reference evidence="3" key="1">
    <citation type="journal article" date="2016" name="Genome Announc.">
        <title>Draft Genome Sequences of Methanobrevibacter curvatus DSM11111, Methanobrevibacter cuticularis DSM11139, Methanobrevibacter filiformis DSM11501, and Methanobrevibacter oralis DSM7256.</title>
        <authorList>
            <person name="Poehlein A."/>
            <person name="Seedorf H."/>
        </authorList>
    </citation>
    <scope>NUCLEOTIDE SEQUENCE [LARGE SCALE GENOMIC DNA]</scope>
    <source>
        <strain evidence="3">DSM 7256 / JCM 30027 / ZR</strain>
    </source>
</reference>
<dbReference type="InterPro" id="IPR008969">
    <property type="entry name" value="CarboxyPept-like_regulatory"/>
</dbReference>
<dbReference type="InterPro" id="IPR013783">
    <property type="entry name" value="Ig-like_fold"/>
</dbReference>
<evidence type="ECO:0000259" key="1">
    <source>
        <dbReference type="Pfam" id="PF16640"/>
    </source>
</evidence>
<dbReference type="SUPFAM" id="SSF49464">
    <property type="entry name" value="Carboxypeptidase regulatory domain-like"/>
    <property type="match status" value="1"/>
</dbReference>
<comment type="caution">
    <text evidence="2">The sequence shown here is derived from an EMBL/GenBank/DDBJ whole genome shotgun (WGS) entry which is preliminary data.</text>
</comment>
<dbReference type="InterPro" id="IPR032109">
    <property type="entry name" value="Big_3_5"/>
</dbReference>
<name>A0A166CD94_METOA</name>
<dbReference type="InterPro" id="IPR008964">
    <property type="entry name" value="Invasin/intimin_cell_adhesion"/>
</dbReference>
<feature type="domain" description="Bacterial Ig-like" evidence="1">
    <location>
        <begin position="762"/>
        <end position="838"/>
    </location>
</feature>
<dbReference type="Gene3D" id="2.60.40.10">
    <property type="entry name" value="Immunoglobulins"/>
    <property type="match status" value="4"/>
</dbReference>
<feature type="domain" description="Bacterial Ig-like" evidence="1">
    <location>
        <begin position="845"/>
        <end position="925"/>
    </location>
</feature>
<dbReference type="SUPFAM" id="SSF49373">
    <property type="entry name" value="Invasin/intimin cell-adhesion fragments"/>
    <property type="match status" value="1"/>
</dbReference>
<dbReference type="EMBL" id="LWMU01000053">
    <property type="protein sequence ID" value="KZX13317.1"/>
    <property type="molecule type" value="Genomic_DNA"/>
</dbReference>
<accession>A0A166CD94</accession>
<evidence type="ECO:0000313" key="2">
    <source>
        <dbReference type="EMBL" id="KZX13317.1"/>
    </source>
</evidence>
<sequence>MIFLVLLITIVAVNSVSAHDLDENSTFNLNSVDSIGISESTDVDISQEENALDLEIDNSSNIKIENDKTVMKSSDNKPILGTGQYDEFNGKEYYYDDDLTSEILNPKDSYYVGDVLQIKLNDEKNAYNFGSSTKVYVRIDGDSNNMKDMGTYSDLLNNTLFYEINETGSHYFQVVLKSYMNTWFAKGFGITNIKEKPVSNTTLKIYFNSTADDFVYLKAGTLVTIGDILSDSTFGDEIQNYITFENGKIAEKITLYAGGQKLGEMSVGLEPTNSLYVTYKAYTNTSFTNAGVWLINAIYKGNGVLSNATSNNLTIIYYSPSTTALSLDSNSVKKGKSIKITPKVLINSNNYETNDGTIDIYVDDVLVAGNININENYTLDTSSLDLGNHKVHAVYHDFKEEYKGVMYTTINGSSSEKYTFEVIEDTSISTLKIYEEDDPNNTTLLVYPDFASGVTLFLYNSLSNSNFTDDELYDLLKYTGIKCDVYVDGVKVDSTYTGYKNGSTLSSYTKYKLQLNSGKHTVQYYHPGYANKNIPESWSNILTVYVGSVPDYATNISVSLSKNEIKRGESIVITPTVLDKENNNVINEGKVFIYLDNAIVANITAGESYSLVDTNSLTFGEHEVYAIYEGFNKSNLHYLNSTSDKVKFNVTKFTKTTTTTVEIEDNSVNVDVPVVITPIVKDDNGTIIMGLVEIYVNGVKVNTTEVGDNFIYRDTSKAGIYNVSAKYLGDETADTVYAPSSSQNYTFTVKLYSIDIEITDMEAKVGENVTYDFDLGKNVTGNVTVKVGDKSFIGVLDGGKVSINVTGMSAGDYTVVALYSGDDKYEAASSEEASLNITKNDCEITLDAPSVNVGEEQVITVNLPDDATGTVNITVGDKVFNNVEVKNATAIIKVDLPAGNYTVTAVYSGDDKYNPSNETTSNFSVSKIKVVLNTSNLSMKYGDGSKFAPILTDIDGNPIVGVTVDLTIGGKTYHAITDENGNAKFPILEKPGLYNVVTSFNGSDTYESALDANNKISIVTNPKLIENKDIAMYFLDGTYYKVRATDKYGKFVGAGEIVNIKINGVTYKVKTDAAGYAKLKINLNPKTYTITSEYQGHVVSNKLVVKQTLSASAKTVKKGKSFKYTAKLVDKNKKPVKGKKITFKFKGKTYSAKTNSKGIASIKLKVGSVGKYTISIRYIKNTILKKITVKK</sequence>
<dbReference type="OrthoDB" id="71598at2157"/>
<evidence type="ECO:0000313" key="3">
    <source>
        <dbReference type="Proteomes" id="UP000077428"/>
    </source>
</evidence>
<dbReference type="Proteomes" id="UP000077428">
    <property type="component" value="Unassembled WGS sequence"/>
</dbReference>
<keyword evidence="3" id="KW-1185">Reference proteome</keyword>
<dbReference type="Pfam" id="PF16640">
    <property type="entry name" value="Big_3_5"/>
    <property type="match status" value="2"/>
</dbReference>
<dbReference type="PATRIC" id="fig|66851.6.peg.821"/>
<proteinExistence type="predicted"/>
<organism evidence="2 3">
    <name type="scientific">Methanobrevibacter oralis</name>
    <dbReference type="NCBI Taxonomy" id="66851"/>
    <lineage>
        <taxon>Archaea</taxon>
        <taxon>Methanobacteriati</taxon>
        <taxon>Methanobacteriota</taxon>
        <taxon>Methanomada group</taxon>
        <taxon>Methanobacteria</taxon>
        <taxon>Methanobacteriales</taxon>
        <taxon>Methanobacteriaceae</taxon>
        <taxon>Methanobrevibacter</taxon>
    </lineage>
</organism>